<evidence type="ECO:0000259" key="6">
    <source>
        <dbReference type="PROSITE" id="PS51462"/>
    </source>
</evidence>
<keyword evidence="8" id="KW-1185">Reference proteome</keyword>
<dbReference type="InterPro" id="IPR020084">
    <property type="entry name" value="NUDIX_hydrolase_CS"/>
</dbReference>
<sequence length="163" mass="18205">MPATNTPSPRLGARVLLLDADDRVLLIHAKDPDDPDHRWWELPGGGCDPGEAARDAARRELAEETGIALGDIGIHLWDRESRFTYRGRRHHRIDAVFLARATETAPALAPRHSANEQSGLLGWRWWAHDELAATRDKVLPANLAELHADLIAGRLEYPLTLHD</sequence>
<comment type="similarity">
    <text evidence="2 5">Belongs to the Nudix hydrolase family.</text>
</comment>
<dbReference type="InterPro" id="IPR000086">
    <property type="entry name" value="NUDIX_hydrolase_dom"/>
</dbReference>
<comment type="caution">
    <text evidence="7">The sequence shown here is derived from an EMBL/GenBank/DDBJ whole genome shotgun (WGS) entry which is preliminary data.</text>
</comment>
<evidence type="ECO:0000256" key="5">
    <source>
        <dbReference type="RuleBase" id="RU003476"/>
    </source>
</evidence>
<reference evidence="7 8" key="1">
    <citation type="submission" date="2018-06" db="EMBL/GenBank/DDBJ databases">
        <title>Genomic Encyclopedia of Type Strains, Phase IV (KMG-IV): sequencing the most valuable type-strain genomes for metagenomic binning, comparative biology and taxonomic classification.</title>
        <authorList>
            <person name="Goeker M."/>
        </authorList>
    </citation>
    <scope>NUCLEOTIDE SEQUENCE [LARGE SCALE GENOMIC DNA]</scope>
    <source>
        <strain evidence="7 8">DSM 44599</strain>
    </source>
</reference>
<evidence type="ECO:0000313" key="8">
    <source>
        <dbReference type="Proteomes" id="UP000252586"/>
    </source>
</evidence>
<evidence type="ECO:0000256" key="1">
    <source>
        <dbReference type="ARBA" id="ARBA00001946"/>
    </source>
</evidence>
<dbReference type="CDD" id="cd04685">
    <property type="entry name" value="NUDIX_Hydrolase"/>
    <property type="match status" value="1"/>
</dbReference>
<dbReference type="PROSITE" id="PS51462">
    <property type="entry name" value="NUDIX"/>
    <property type="match status" value="1"/>
</dbReference>
<dbReference type="Gene3D" id="3.90.79.10">
    <property type="entry name" value="Nucleoside Triphosphate Pyrophosphohydrolase"/>
    <property type="match status" value="1"/>
</dbReference>
<dbReference type="AlphaFoldDB" id="A0A366DN56"/>
<dbReference type="GO" id="GO:0016787">
    <property type="term" value="F:hydrolase activity"/>
    <property type="evidence" value="ECO:0007669"/>
    <property type="project" value="UniProtKB-KW"/>
</dbReference>
<dbReference type="Proteomes" id="UP000252586">
    <property type="component" value="Unassembled WGS sequence"/>
</dbReference>
<dbReference type="PRINTS" id="PR00502">
    <property type="entry name" value="NUDIXFAMILY"/>
</dbReference>
<name>A0A366DN56_9NOCA</name>
<dbReference type="PANTHER" id="PTHR43046">
    <property type="entry name" value="GDP-MANNOSE MANNOSYL HYDROLASE"/>
    <property type="match status" value="1"/>
</dbReference>
<proteinExistence type="inferred from homology"/>
<dbReference type="EMBL" id="QNRE01000004">
    <property type="protein sequence ID" value="RBO91355.1"/>
    <property type="molecule type" value="Genomic_DNA"/>
</dbReference>
<evidence type="ECO:0000256" key="3">
    <source>
        <dbReference type="ARBA" id="ARBA00022801"/>
    </source>
</evidence>
<gene>
    <name evidence="7" type="ORF">DFR74_10457</name>
</gene>
<evidence type="ECO:0000256" key="4">
    <source>
        <dbReference type="ARBA" id="ARBA00022842"/>
    </source>
</evidence>
<dbReference type="Pfam" id="PF00293">
    <property type="entry name" value="NUDIX"/>
    <property type="match status" value="1"/>
</dbReference>
<dbReference type="InterPro" id="IPR015797">
    <property type="entry name" value="NUDIX_hydrolase-like_dom_sf"/>
</dbReference>
<dbReference type="PROSITE" id="PS00893">
    <property type="entry name" value="NUDIX_BOX"/>
    <property type="match status" value="1"/>
</dbReference>
<evidence type="ECO:0000256" key="2">
    <source>
        <dbReference type="ARBA" id="ARBA00005582"/>
    </source>
</evidence>
<accession>A0A366DN56</accession>
<organism evidence="7 8">
    <name type="scientific">Nocardia puris</name>
    <dbReference type="NCBI Taxonomy" id="208602"/>
    <lineage>
        <taxon>Bacteria</taxon>
        <taxon>Bacillati</taxon>
        <taxon>Actinomycetota</taxon>
        <taxon>Actinomycetes</taxon>
        <taxon>Mycobacteriales</taxon>
        <taxon>Nocardiaceae</taxon>
        <taxon>Nocardia</taxon>
    </lineage>
</organism>
<dbReference type="RefSeq" id="WP_067503665.1">
    <property type="nucleotide sequence ID" value="NZ_QNRE01000004.1"/>
</dbReference>
<protein>
    <submittedName>
        <fullName evidence="7">ADP-ribose pyrophosphatase YjhB (NUDIX family)</fullName>
    </submittedName>
</protein>
<dbReference type="OrthoDB" id="9804442at2"/>
<dbReference type="SUPFAM" id="SSF55811">
    <property type="entry name" value="Nudix"/>
    <property type="match status" value="1"/>
</dbReference>
<keyword evidence="4" id="KW-0460">Magnesium</keyword>
<dbReference type="PANTHER" id="PTHR43046:SF12">
    <property type="entry name" value="GDP-MANNOSE MANNOSYL HYDROLASE"/>
    <property type="match status" value="1"/>
</dbReference>
<keyword evidence="3 5" id="KW-0378">Hydrolase</keyword>
<feature type="domain" description="Nudix hydrolase" evidence="6">
    <location>
        <begin position="8"/>
        <end position="149"/>
    </location>
</feature>
<comment type="cofactor">
    <cofactor evidence="1">
        <name>Mg(2+)</name>
        <dbReference type="ChEBI" id="CHEBI:18420"/>
    </cofactor>
</comment>
<evidence type="ECO:0000313" key="7">
    <source>
        <dbReference type="EMBL" id="RBO91355.1"/>
    </source>
</evidence>
<dbReference type="InterPro" id="IPR020476">
    <property type="entry name" value="Nudix_hydrolase"/>
</dbReference>
<dbReference type="STRING" id="1210090.GCA_001613185_00882"/>